<feature type="domain" description="YjiS-like" evidence="1">
    <location>
        <begin position="52"/>
        <end position="87"/>
    </location>
</feature>
<gene>
    <name evidence="2" type="ORF">GGE46_000708</name>
</gene>
<evidence type="ECO:0000313" key="2">
    <source>
        <dbReference type="EMBL" id="MBB4478167.1"/>
    </source>
</evidence>
<proteinExistence type="predicted"/>
<protein>
    <submittedName>
        <fullName evidence="2">Uncharacterized protein YjiS (DUF1127 family)</fullName>
    </submittedName>
</protein>
<name>A0A7W6Y7W4_RHIET</name>
<sequence>MNQFQWQTERIPGMSALPEINMPIVPIVSYEDRRRIVLPAPPPEVTTRLGRIWAAILLWHQKREGRRALRGLTASELKDIGVSQSEAAREVGKSFFWD</sequence>
<dbReference type="Proteomes" id="UP000557344">
    <property type="component" value="Unassembled WGS sequence"/>
</dbReference>
<evidence type="ECO:0000313" key="3">
    <source>
        <dbReference type="Proteomes" id="UP000557344"/>
    </source>
</evidence>
<comment type="caution">
    <text evidence="2">The sequence shown here is derived from an EMBL/GenBank/DDBJ whole genome shotgun (WGS) entry which is preliminary data.</text>
</comment>
<dbReference type="InterPro" id="IPR009506">
    <property type="entry name" value="YjiS-like"/>
</dbReference>
<dbReference type="AlphaFoldDB" id="A0A7W6Y7W4"/>
<dbReference type="Pfam" id="PF06568">
    <property type="entry name" value="YjiS-like"/>
    <property type="match status" value="1"/>
</dbReference>
<dbReference type="EMBL" id="JACIHU010000001">
    <property type="protein sequence ID" value="MBB4478167.1"/>
    <property type="molecule type" value="Genomic_DNA"/>
</dbReference>
<organism evidence="2 3">
    <name type="scientific">Rhizobium etli</name>
    <dbReference type="NCBI Taxonomy" id="29449"/>
    <lineage>
        <taxon>Bacteria</taxon>
        <taxon>Pseudomonadati</taxon>
        <taxon>Pseudomonadota</taxon>
        <taxon>Alphaproteobacteria</taxon>
        <taxon>Hyphomicrobiales</taxon>
        <taxon>Rhizobiaceae</taxon>
        <taxon>Rhizobium/Agrobacterium group</taxon>
        <taxon>Rhizobium</taxon>
    </lineage>
</organism>
<accession>A0A7W6Y7W4</accession>
<evidence type="ECO:0000259" key="1">
    <source>
        <dbReference type="Pfam" id="PF06568"/>
    </source>
</evidence>
<reference evidence="2 3" key="1">
    <citation type="submission" date="2020-08" db="EMBL/GenBank/DDBJ databases">
        <title>Genomic Encyclopedia of Type Strains, Phase IV (KMG-V): Genome sequencing to study the core and pangenomes of soil and plant-associated prokaryotes.</title>
        <authorList>
            <person name="Whitman W."/>
        </authorList>
    </citation>
    <scope>NUCLEOTIDE SEQUENCE [LARGE SCALE GENOMIC DNA]</scope>
    <source>
        <strain evidence="2 3">SEMIA 471</strain>
    </source>
</reference>